<comment type="caution">
    <text evidence="2">The sequence shown here is derived from an EMBL/GenBank/DDBJ whole genome shotgun (WGS) entry which is preliminary data.</text>
</comment>
<reference evidence="3" key="1">
    <citation type="journal article" date="2019" name="Int. J. Syst. Evol. Microbiol.">
        <title>The Global Catalogue of Microorganisms (GCM) 10K type strain sequencing project: providing services to taxonomists for standard genome sequencing and annotation.</title>
        <authorList>
            <consortium name="The Broad Institute Genomics Platform"/>
            <consortium name="The Broad Institute Genome Sequencing Center for Infectious Disease"/>
            <person name="Wu L."/>
            <person name="Ma J."/>
        </authorList>
    </citation>
    <scope>NUCLEOTIDE SEQUENCE [LARGE SCALE GENOMIC DNA]</scope>
    <source>
        <strain evidence="3">CGMCC 4.1469</strain>
    </source>
</reference>
<name>A0ABW0KLY7_9BACT</name>
<gene>
    <name evidence="2" type="ORF">ACFQDI_05930</name>
</gene>
<proteinExistence type="predicted"/>
<evidence type="ECO:0000313" key="2">
    <source>
        <dbReference type="EMBL" id="MFC5454389.1"/>
    </source>
</evidence>
<dbReference type="Gene3D" id="3.90.1200.10">
    <property type="match status" value="1"/>
</dbReference>
<dbReference type="EMBL" id="JBHSMQ010000002">
    <property type="protein sequence ID" value="MFC5454389.1"/>
    <property type="molecule type" value="Genomic_DNA"/>
</dbReference>
<dbReference type="RefSeq" id="WP_377164422.1">
    <property type="nucleotide sequence ID" value="NZ_JBHSMQ010000002.1"/>
</dbReference>
<feature type="domain" description="Aminoglycoside phosphotransferase" evidence="1">
    <location>
        <begin position="14"/>
        <end position="236"/>
    </location>
</feature>
<keyword evidence="3" id="KW-1185">Reference proteome</keyword>
<dbReference type="Pfam" id="PF01636">
    <property type="entry name" value="APH"/>
    <property type="match status" value="1"/>
</dbReference>
<sequence>MTDTDLPIRAATETAIAHGITPDRCDILQNSSTLVLRLTETLVARVVQDTSGPRQGTEWFARENAIARHLTENGAPVIPLHSDLPPGPHEHLGYPMNFWQFVTRIDAAPDPREIGRTLQQCHDVMSRFTEPLPHLAIITESLAILDERELFPPDTQQMLRNHLTQSIKALNRYPQQPLHGDAHMGNLMNTTRGLLWTDWEDTFSGPVEWDVASIIWNAQILEDDHAAVKKICDAYCEAGGAIDEEALHHSLIARAAVITVWYPILYPNPNEDRREKLQRRIEWLQQRAVI</sequence>
<accession>A0ABW0KLY7</accession>
<dbReference type="Proteomes" id="UP001596052">
    <property type="component" value="Unassembled WGS sequence"/>
</dbReference>
<evidence type="ECO:0000259" key="1">
    <source>
        <dbReference type="Pfam" id="PF01636"/>
    </source>
</evidence>
<organism evidence="2 3">
    <name type="scientific">Prosthecobacter fluviatilis</name>
    <dbReference type="NCBI Taxonomy" id="445931"/>
    <lineage>
        <taxon>Bacteria</taxon>
        <taxon>Pseudomonadati</taxon>
        <taxon>Verrucomicrobiota</taxon>
        <taxon>Verrucomicrobiia</taxon>
        <taxon>Verrucomicrobiales</taxon>
        <taxon>Verrucomicrobiaceae</taxon>
        <taxon>Prosthecobacter</taxon>
    </lineage>
</organism>
<dbReference type="InterPro" id="IPR011009">
    <property type="entry name" value="Kinase-like_dom_sf"/>
</dbReference>
<evidence type="ECO:0000313" key="3">
    <source>
        <dbReference type="Proteomes" id="UP001596052"/>
    </source>
</evidence>
<protein>
    <submittedName>
        <fullName evidence="2">Phosphotransferase</fullName>
    </submittedName>
</protein>
<dbReference type="SUPFAM" id="SSF56112">
    <property type="entry name" value="Protein kinase-like (PK-like)"/>
    <property type="match status" value="1"/>
</dbReference>
<dbReference type="InterPro" id="IPR002575">
    <property type="entry name" value="Aminoglycoside_PTrfase"/>
</dbReference>